<dbReference type="FunFam" id="3.30.470.10:FF:000002">
    <property type="entry name" value="Branched-chain-amino-acid aminotransferase"/>
    <property type="match status" value="1"/>
</dbReference>
<dbReference type="EMBL" id="SGPM01000212">
    <property type="protein sequence ID" value="THH27958.1"/>
    <property type="molecule type" value="Genomic_DNA"/>
</dbReference>
<dbReference type="Gene3D" id="3.20.10.10">
    <property type="entry name" value="D-amino Acid Aminotransferase, subunit A, domain 2"/>
    <property type="match status" value="1"/>
</dbReference>
<evidence type="ECO:0000313" key="13">
    <source>
        <dbReference type="Proteomes" id="UP000308730"/>
    </source>
</evidence>
<dbReference type="GO" id="GO:0052655">
    <property type="term" value="F:L-valine-2-oxoglutarate transaminase activity"/>
    <property type="evidence" value="ECO:0007669"/>
    <property type="project" value="RHEA"/>
</dbReference>
<evidence type="ECO:0000256" key="9">
    <source>
        <dbReference type="RuleBase" id="RU004106"/>
    </source>
</evidence>
<dbReference type="EC" id="2.6.1.42" evidence="11"/>
<dbReference type="InterPro" id="IPR043132">
    <property type="entry name" value="BCAT-like_C"/>
</dbReference>
<comment type="similarity">
    <text evidence="2 9">Belongs to the class-IV pyridoxal-phosphate-dependent aminotransferase family.</text>
</comment>
<evidence type="ECO:0000313" key="12">
    <source>
        <dbReference type="EMBL" id="THH27958.1"/>
    </source>
</evidence>
<evidence type="ECO:0000256" key="6">
    <source>
        <dbReference type="ARBA" id="ARBA00022898"/>
    </source>
</evidence>
<organism evidence="12 13">
    <name type="scientific">Antrodiella citrinella</name>
    <dbReference type="NCBI Taxonomy" id="2447956"/>
    <lineage>
        <taxon>Eukaryota</taxon>
        <taxon>Fungi</taxon>
        <taxon>Dikarya</taxon>
        <taxon>Basidiomycota</taxon>
        <taxon>Agaricomycotina</taxon>
        <taxon>Agaricomycetes</taxon>
        <taxon>Polyporales</taxon>
        <taxon>Steccherinaceae</taxon>
        <taxon>Antrodiella</taxon>
    </lineage>
</organism>
<keyword evidence="5 11" id="KW-0808">Transferase</keyword>
<dbReference type="GO" id="GO:0009098">
    <property type="term" value="P:L-leucine biosynthetic process"/>
    <property type="evidence" value="ECO:0007669"/>
    <property type="project" value="TreeGrafter"/>
</dbReference>
<keyword evidence="4 11" id="KW-0028">Amino-acid biosynthesis</keyword>
<keyword evidence="13" id="KW-1185">Reference proteome</keyword>
<protein>
    <recommendedName>
        <fullName evidence="11">Branched-chain-amino-acid aminotransferase</fullName>
        <ecNumber evidence="11">2.6.1.42</ecNumber>
    </recommendedName>
</protein>
<evidence type="ECO:0000256" key="8">
    <source>
        <dbReference type="PIRSR" id="PIRSR006468-1"/>
    </source>
</evidence>
<dbReference type="GO" id="GO:0052654">
    <property type="term" value="F:L-leucine-2-oxoglutarate transaminase activity"/>
    <property type="evidence" value="ECO:0007669"/>
    <property type="project" value="RHEA"/>
</dbReference>
<evidence type="ECO:0000256" key="2">
    <source>
        <dbReference type="ARBA" id="ARBA00009320"/>
    </source>
</evidence>
<dbReference type="AlphaFoldDB" id="A0A4S4MRP0"/>
<evidence type="ECO:0000256" key="4">
    <source>
        <dbReference type="ARBA" id="ARBA00022605"/>
    </source>
</evidence>
<evidence type="ECO:0000256" key="10">
    <source>
        <dbReference type="RuleBase" id="RU004516"/>
    </source>
</evidence>
<dbReference type="InterPro" id="IPR043131">
    <property type="entry name" value="BCAT-like_N"/>
</dbReference>
<sequence length="401" mass="43491">MTTSHTNGAPVANGFAHPVAQKIAELDASKVVVNLTQNLKTVPPVEDLVFGQTTSDHMVMVSYNPITGWGTPEIKPYGPISLDPSCSVFQYSTSVFEGMKAYVGPDGTPRLFRPEMNMARMKRSVARIALPAFDTAELLKLIKKLVAIEARWIPNVKGHSLYLRPTIIGTRPSIGVHASDHAILYVICCPTGPYFRTGPKPVSLYAVGEQVRSWPGGTGEFKLSLNYAPTFYPAQLAAEKGYDQCLWLLGQDQHVTEAGAMNFFAVVKRDDGDLDVMTPPLDGTILPGLTRASVIALVSAHPNDILLPHLPPAQKLHVHERLITMADLFAWSDAGTLAEIFLVGTAAVVAAVGRVGFEARELEAPRHEGGLGPVAKALFDRLTDIQEGKFEFQGWCVPIDA</sequence>
<reference evidence="12 13" key="1">
    <citation type="submission" date="2019-02" db="EMBL/GenBank/DDBJ databases">
        <title>Genome sequencing of the rare red list fungi Antrodiella citrinella (Flaviporus citrinellus).</title>
        <authorList>
            <person name="Buettner E."/>
            <person name="Kellner H."/>
        </authorList>
    </citation>
    <scope>NUCLEOTIDE SEQUENCE [LARGE SCALE GENOMIC DNA]</scope>
    <source>
        <strain evidence="12 13">DSM 108506</strain>
    </source>
</reference>
<dbReference type="Gene3D" id="3.30.470.10">
    <property type="match status" value="1"/>
</dbReference>
<name>A0A4S4MRP0_9APHY</name>
<dbReference type="InterPro" id="IPR033939">
    <property type="entry name" value="BCAT_family"/>
</dbReference>
<evidence type="ECO:0000256" key="5">
    <source>
        <dbReference type="ARBA" id="ARBA00022679"/>
    </source>
</evidence>
<dbReference type="NCBIfam" id="NF009897">
    <property type="entry name" value="PRK13357.1"/>
    <property type="match status" value="1"/>
</dbReference>
<dbReference type="NCBIfam" id="TIGR01123">
    <property type="entry name" value="ilvE_II"/>
    <property type="match status" value="1"/>
</dbReference>
<dbReference type="PROSITE" id="PS00770">
    <property type="entry name" value="AA_TRANSFER_CLASS_4"/>
    <property type="match status" value="1"/>
</dbReference>
<dbReference type="InterPro" id="IPR036038">
    <property type="entry name" value="Aminotransferase-like"/>
</dbReference>
<dbReference type="GO" id="GO:0052656">
    <property type="term" value="F:L-isoleucine-2-oxoglutarate transaminase activity"/>
    <property type="evidence" value="ECO:0007669"/>
    <property type="project" value="RHEA"/>
</dbReference>
<dbReference type="GO" id="GO:0009099">
    <property type="term" value="P:L-valine biosynthetic process"/>
    <property type="evidence" value="ECO:0007669"/>
    <property type="project" value="TreeGrafter"/>
</dbReference>
<accession>A0A4S4MRP0</accession>
<evidence type="ECO:0000256" key="7">
    <source>
        <dbReference type="ARBA" id="ARBA00023304"/>
    </source>
</evidence>
<dbReference type="PANTHER" id="PTHR11825">
    <property type="entry name" value="SUBGROUP IIII AMINOTRANSFERASE"/>
    <property type="match status" value="1"/>
</dbReference>
<dbReference type="Proteomes" id="UP000308730">
    <property type="component" value="Unassembled WGS sequence"/>
</dbReference>
<dbReference type="PANTHER" id="PTHR11825:SF44">
    <property type="entry name" value="BRANCHED-CHAIN-AMINO-ACID AMINOTRANSFERASE"/>
    <property type="match status" value="1"/>
</dbReference>
<dbReference type="Pfam" id="PF01063">
    <property type="entry name" value="Aminotran_4"/>
    <property type="match status" value="1"/>
</dbReference>
<evidence type="ECO:0000256" key="3">
    <source>
        <dbReference type="ARBA" id="ARBA00022576"/>
    </source>
</evidence>
<dbReference type="InterPro" id="IPR001544">
    <property type="entry name" value="Aminotrans_IV"/>
</dbReference>
<comment type="caution">
    <text evidence="12">The sequence shown here is derived from an EMBL/GenBank/DDBJ whole genome shotgun (WGS) entry which is preliminary data.</text>
</comment>
<dbReference type="SUPFAM" id="SSF56752">
    <property type="entry name" value="D-aminoacid aminotransferase-like PLP-dependent enzymes"/>
    <property type="match status" value="1"/>
</dbReference>
<dbReference type="CDD" id="cd01557">
    <property type="entry name" value="BCAT_beta_family"/>
    <property type="match status" value="1"/>
</dbReference>
<gene>
    <name evidence="12" type="ORF">EUX98_g6226</name>
</gene>
<evidence type="ECO:0000256" key="11">
    <source>
        <dbReference type="RuleBase" id="RU004517"/>
    </source>
</evidence>
<dbReference type="PIRSF" id="PIRSF006468">
    <property type="entry name" value="BCAT1"/>
    <property type="match status" value="1"/>
</dbReference>
<comment type="catalytic activity">
    <reaction evidence="11">
        <text>L-leucine + 2-oxoglutarate = 4-methyl-2-oxopentanoate + L-glutamate</text>
        <dbReference type="Rhea" id="RHEA:18321"/>
        <dbReference type="ChEBI" id="CHEBI:16810"/>
        <dbReference type="ChEBI" id="CHEBI:17865"/>
        <dbReference type="ChEBI" id="CHEBI:29985"/>
        <dbReference type="ChEBI" id="CHEBI:57427"/>
        <dbReference type="EC" id="2.6.1.42"/>
    </reaction>
</comment>
<keyword evidence="3 11" id="KW-0032">Aminotransferase</keyword>
<evidence type="ECO:0000256" key="1">
    <source>
        <dbReference type="ARBA" id="ARBA00001933"/>
    </source>
</evidence>
<keyword evidence="7 11" id="KW-0100">Branched-chain amino acid biosynthesis</keyword>
<comment type="catalytic activity">
    <reaction evidence="11">
        <text>L-isoleucine + 2-oxoglutarate = (S)-3-methyl-2-oxopentanoate + L-glutamate</text>
        <dbReference type="Rhea" id="RHEA:24801"/>
        <dbReference type="ChEBI" id="CHEBI:16810"/>
        <dbReference type="ChEBI" id="CHEBI:29985"/>
        <dbReference type="ChEBI" id="CHEBI:35146"/>
        <dbReference type="ChEBI" id="CHEBI:58045"/>
        <dbReference type="EC" id="2.6.1.42"/>
    </reaction>
</comment>
<proteinExistence type="inferred from homology"/>
<dbReference type="InterPro" id="IPR018300">
    <property type="entry name" value="Aminotrans_IV_CS"/>
</dbReference>
<dbReference type="GO" id="GO:0005739">
    <property type="term" value="C:mitochondrion"/>
    <property type="evidence" value="ECO:0007669"/>
    <property type="project" value="TreeGrafter"/>
</dbReference>
<keyword evidence="6 10" id="KW-0663">Pyridoxal phosphate</keyword>
<dbReference type="OrthoDB" id="1732691at2759"/>
<feature type="modified residue" description="N6-(pyridoxal phosphate)lysine" evidence="8">
    <location>
        <position position="222"/>
    </location>
</feature>
<dbReference type="InterPro" id="IPR005786">
    <property type="entry name" value="B_amino_transII"/>
</dbReference>
<comment type="cofactor">
    <cofactor evidence="1 10">
        <name>pyridoxal 5'-phosphate</name>
        <dbReference type="ChEBI" id="CHEBI:597326"/>
    </cofactor>
</comment>
<comment type="catalytic activity">
    <reaction evidence="11">
        <text>L-valine + 2-oxoglutarate = 3-methyl-2-oxobutanoate + L-glutamate</text>
        <dbReference type="Rhea" id="RHEA:24813"/>
        <dbReference type="ChEBI" id="CHEBI:11851"/>
        <dbReference type="ChEBI" id="CHEBI:16810"/>
        <dbReference type="ChEBI" id="CHEBI:29985"/>
        <dbReference type="ChEBI" id="CHEBI:57762"/>
        <dbReference type="EC" id="2.6.1.42"/>
    </reaction>
</comment>